<protein>
    <submittedName>
        <fullName evidence="1">Uncharacterized protein</fullName>
    </submittedName>
</protein>
<dbReference type="EMBL" id="LR877157">
    <property type="protein sequence ID" value="CAD2219318.1"/>
    <property type="molecule type" value="Genomic_DNA"/>
</dbReference>
<accession>A0A7G2CHI3</accession>
<evidence type="ECO:0000313" key="2">
    <source>
        <dbReference type="Proteomes" id="UP000515908"/>
    </source>
</evidence>
<gene>
    <name evidence="1" type="ORF">ADEAN_000682300</name>
</gene>
<dbReference type="Proteomes" id="UP000515908">
    <property type="component" value="Chromosome 13"/>
</dbReference>
<dbReference type="VEuPathDB" id="TriTrypDB:ADEAN_000682300"/>
<keyword evidence="2" id="KW-1185">Reference proteome</keyword>
<evidence type="ECO:0000313" key="1">
    <source>
        <dbReference type="EMBL" id="CAD2219318.1"/>
    </source>
</evidence>
<proteinExistence type="predicted"/>
<name>A0A7G2CHI3_9TRYP</name>
<sequence length="185" mass="20106">MSKRYVYKQICVDFFFFFQTILAPLLYVTPTVLAWGAPFLRIRLHQRSLPLPFGWFGRVADLEAVGLTLDKHFGGARGDLELALDLLGLGVHFLGGLAEGGDLAGLAEGHLDDHLVVLGVVVEGPLLLLVVDDLEEETVLVVREAAADNVSIVVWFCGGEGQVVRVVLGLLLGTPTVRLYDCHGE</sequence>
<organism evidence="1 2">
    <name type="scientific">Angomonas deanei</name>
    <dbReference type="NCBI Taxonomy" id="59799"/>
    <lineage>
        <taxon>Eukaryota</taxon>
        <taxon>Discoba</taxon>
        <taxon>Euglenozoa</taxon>
        <taxon>Kinetoplastea</taxon>
        <taxon>Metakinetoplastina</taxon>
        <taxon>Trypanosomatida</taxon>
        <taxon>Trypanosomatidae</taxon>
        <taxon>Strigomonadinae</taxon>
        <taxon>Angomonas</taxon>
    </lineage>
</organism>
<reference evidence="1 2" key="1">
    <citation type="submission" date="2020-08" db="EMBL/GenBank/DDBJ databases">
        <authorList>
            <person name="Newling K."/>
            <person name="Davey J."/>
            <person name="Forrester S."/>
        </authorList>
    </citation>
    <scope>NUCLEOTIDE SEQUENCE [LARGE SCALE GENOMIC DNA]</scope>
    <source>
        <strain evidence="2">Crithidia deanei Carvalho (ATCC PRA-265)</strain>
    </source>
</reference>
<dbReference type="AlphaFoldDB" id="A0A7G2CHI3"/>